<organism evidence="17 18">
    <name type="scientific">Paraburkholderia largidicola</name>
    <dbReference type="NCBI Taxonomy" id="3014751"/>
    <lineage>
        <taxon>Bacteria</taxon>
        <taxon>Pseudomonadati</taxon>
        <taxon>Pseudomonadota</taxon>
        <taxon>Betaproteobacteria</taxon>
        <taxon>Burkholderiales</taxon>
        <taxon>Burkholderiaceae</taxon>
        <taxon>Paraburkholderia</taxon>
    </lineage>
</organism>
<evidence type="ECO:0000256" key="1">
    <source>
        <dbReference type="ARBA" id="ARBA00000085"/>
    </source>
</evidence>
<dbReference type="Gene3D" id="1.10.287.130">
    <property type="match status" value="1"/>
</dbReference>
<keyword evidence="6 14" id="KW-0808">Transferase</keyword>
<dbReference type="GO" id="GO:0005886">
    <property type="term" value="C:plasma membrane"/>
    <property type="evidence" value="ECO:0007669"/>
    <property type="project" value="UniProtKB-SubCell"/>
</dbReference>
<dbReference type="GO" id="GO:0005524">
    <property type="term" value="F:ATP binding"/>
    <property type="evidence" value="ECO:0007669"/>
    <property type="project" value="UniProtKB-KW"/>
</dbReference>
<dbReference type="PRINTS" id="PR00344">
    <property type="entry name" value="BCTRLSENSOR"/>
</dbReference>
<keyword evidence="8 14" id="KW-0547">Nucleotide-binding</keyword>
<feature type="domain" description="HAMP" evidence="16">
    <location>
        <begin position="187"/>
        <end position="240"/>
    </location>
</feature>
<accession>A0A7I8BV99</accession>
<dbReference type="InterPro" id="IPR003661">
    <property type="entry name" value="HisK_dim/P_dom"/>
</dbReference>
<feature type="domain" description="Histidine kinase" evidence="15">
    <location>
        <begin position="248"/>
        <end position="463"/>
    </location>
</feature>
<dbReference type="SMART" id="SM00304">
    <property type="entry name" value="HAMP"/>
    <property type="match status" value="1"/>
</dbReference>
<dbReference type="Pfam" id="PF02518">
    <property type="entry name" value="HATPase_c"/>
    <property type="match status" value="1"/>
</dbReference>
<dbReference type="CDD" id="cd00075">
    <property type="entry name" value="HATPase"/>
    <property type="match status" value="1"/>
</dbReference>
<dbReference type="SUPFAM" id="SSF55874">
    <property type="entry name" value="ATPase domain of HSP90 chaperone/DNA topoisomerase II/histidine kinase"/>
    <property type="match status" value="1"/>
</dbReference>
<dbReference type="KEGG" id="plad:PPGU16_56390"/>
<gene>
    <name evidence="17" type="primary">irlS_1</name>
    <name evidence="17" type="ORF">PPGU16_56390</name>
</gene>
<dbReference type="InterPro" id="IPR004358">
    <property type="entry name" value="Sig_transdc_His_kin-like_C"/>
</dbReference>
<protein>
    <recommendedName>
        <fullName evidence="14">Sensor protein</fullName>
        <ecNumber evidence="14">2.7.13.3</ecNumber>
    </recommendedName>
</protein>
<evidence type="ECO:0000313" key="17">
    <source>
        <dbReference type="EMBL" id="BCF92572.1"/>
    </source>
</evidence>
<dbReference type="PROSITE" id="PS50109">
    <property type="entry name" value="HIS_KIN"/>
    <property type="match status" value="1"/>
</dbReference>
<evidence type="ECO:0000256" key="9">
    <source>
        <dbReference type="ARBA" id="ARBA00022777"/>
    </source>
</evidence>
<keyword evidence="9 14" id="KW-0418">Kinase</keyword>
<comment type="function">
    <text evidence="14">Member of a two-component regulatory system.</text>
</comment>
<evidence type="ECO:0000313" key="18">
    <source>
        <dbReference type="Proteomes" id="UP000510888"/>
    </source>
</evidence>
<keyword evidence="4 14" id="KW-0997">Cell inner membrane</keyword>
<dbReference type="InterPro" id="IPR048590">
    <property type="entry name" value="CusS-like_sensor"/>
</dbReference>
<dbReference type="InterPro" id="IPR005467">
    <property type="entry name" value="His_kinase_dom"/>
</dbReference>
<dbReference type="Gene3D" id="6.10.340.10">
    <property type="match status" value="1"/>
</dbReference>
<comment type="catalytic activity">
    <reaction evidence="1 14">
        <text>ATP + protein L-histidine = ADP + protein N-phospho-L-histidine.</text>
        <dbReference type="EC" id="2.7.13.3"/>
    </reaction>
</comment>
<name>A0A7I8BV99_9BURK</name>
<dbReference type="EMBL" id="AP023175">
    <property type="protein sequence ID" value="BCF92572.1"/>
    <property type="molecule type" value="Genomic_DNA"/>
</dbReference>
<dbReference type="SMART" id="SM00387">
    <property type="entry name" value="HATPase_c"/>
    <property type="match status" value="1"/>
</dbReference>
<evidence type="ECO:0000256" key="10">
    <source>
        <dbReference type="ARBA" id="ARBA00022840"/>
    </source>
</evidence>
<dbReference type="PANTHER" id="PTHR45436:SF15">
    <property type="entry name" value="SENSOR HISTIDINE KINASE CUSS"/>
    <property type="match status" value="1"/>
</dbReference>
<dbReference type="SUPFAM" id="SSF47384">
    <property type="entry name" value="Homodimeric domain of signal transducing histidine kinase"/>
    <property type="match status" value="1"/>
</dbReference>
<dbReference type="GO" id="GO:0000155">
    <property type="term" value="F:phosphorelay sensor kinase activity"/>
    <property type="evidence" value="ECO:0007669"/>
    <property type="project" value="InterPro"/>
</dbReference>
<dbReference type="InterPro" id="IPR006290">
    <property type="entry name" value="CztS_silS_copS"/>
</dbReference>
<dbReference type="InterPro" id="IPR050428">
    <property type="entry name" value="TCS_sensor_his_kinase"/>
</dbReference>
<dbReference type="PROSITE" id="PS50885">
    <property type="entry name" value="HAMP"/>
    <property type="match status" value="1"/>
</dbReference>
<evidence type="ECO:0000256" key="13">
    <source>
        <dbReference type="ARBA" id="ARBA00023136"/>
    </source>
</evidence>
<keyword evidence="10 14" id="KW-0067">ATP-binding</keyword>
<evidence type="ECO:0000256" key="11">
    <source>
        <dbReference type="ARBA" id="ARBA00022989"/>
    </source>
</evidence>
<reference evidence="17 18" key="1">
    <citation type="journal article" date="2020" name="Genes (Basel)">
        <title>Genomic Comparison of Insect Gut Symbionts from Divergent Burkholderia Subclades.</title>
        <authorList>
            <person name="Takeshita K."/>
            <person name="Kikuchi Y."/>
        </authorList>
    </citation>
    <scope>NUCLEOTIDE SEQUENCE [LARGE SCALE GENOMIC DNA]</scope>
    <source>
        <strain evidence="17 18">PGU16</strain>
    </source>
</reference>
<feature type="transmembrane region" description="Helical" evidence="14">
    <location>
        <begin position="12"/>
        <end position="33"/>
    </location>
</feature>
<dbReference type="CDD" id="cd00082">
    <property type="entry name" value="HisKA"/>
    <property type="match status" value="1"/>
</dbReference>
<keyword evidence="11 14" id="KW-1133">Transmembrane helix</keyword>
<dbReference type="FunFam" id="1.10.287.130:FF:000001">
    <property type="entry name" value="Two-component sensor histidine kinase"/>
    <property type="match status" value="1"/>
</dbReference>
<keyword evidence="13 14" id="KW-0472">Membrane</keyword>
<dbReference type="AlphaFoldDB" id="A0A7I8BV99"/>
<keyword evidence="5" id="KW-0597">Phosphoprotein</keyword>
<evidence type="ECO:0000259" key="16">
    <source>
        <dbReference type="PROSITE" id="PS50885"/>
    </source>
</evidence>
<feature type="transmembrane region" description="Helical" evidence="14">
    <location>
        <begin position="167"/>
        <end position="190"/>
    </location>
</feature>
<keyword evidence="12 14" id="KW-0902">Two-component regulatory system</keyword>
<dbReference type="CDD" id="cd06225">
    <property type="entry name" value="HAMP"/>
    <property type="match status" value="1"/>
</dbReference>
<evidence type="ECO:0000256" key="14">
    <source>
        <dbReference type="RuleBase" id="RU364088"/>
    </source>
</evidence>
<evidence type="ECO:0000256" key="7">
    <source>
        <dbReference type="ARBA" id="ARBA00022692"/>
    </source>
</evidence>
<evidence type="ECO:0000256" key="6">
    <source>
        <dbReference type="ARBA" id="ARBA00022679"/>
    </source>
</evidence>
<dbReference type="Pfam" id="PF00672">
    <property type="entry name" value="HAMP"/>
    <property type="match status" value="1"/>
</dbReference>
<dbReference type="InterPro" id="IPR036890">
    <property type="entry name" value="HATPase_C_sf"/>
</dbReference>
<dbReference type="RefSeq" id="WP_180723712.1">
    <property type="nucleotide sequence ID" value="NZ_AP023175.1"/>
</dbReference>
<dbReference type="Pfam" id="PF21085">
    <property type="entry name" value="CusS"/>
    <property type="match status" value="1"/>
</dbReference>
<evidence type="ECO:0000256" key="2">
    <source>
        <dbReference type="ARBA" id="ARBA00004429"/>
    </source>
</evidence>
<evidence type="ECO:0000256" key="12">
    <source>
        <dbReference type="ARBA" id="ARBA00023012"/>
    </source>
</evidence>
<evidence type="ECO:0000256" key="5">
    <source>
        <dbReference type="ARBA" id="ARBA00022553"/>
    </source>
</evidence>
<evidence type="ECO:0000256" key="8">
    <source>
        <dbReference type="ARBA" id="ARBA00022741"/>
    </source>
</evidence>
<dbReference type="EC" id="2.7.13.3" evidence="14"/>
<dbReference type="PANTHER" id="PTHR45436">
    <property type="entry name" value="SENSOR HISTIDINE KINASE YKOH"/>
    <property type="match status" value="1"/>
</dbReference>
<keyword evidence="7 14" id="KW-0812">Transmembrane</keyword>
<dbReference type="InterPro" id="IPR003660">
    <property type="entry name" value="HAMP_dom"/>
</dbReference>
<proteinExistence type="predicted"/>
<dbReference type="NCBIfam" id="TIGR01386">
    <property type="entry name" value="cztS_silS_copS"/>
    <property type="match status" value="1"/>
</dbReference>
<keyword evidence="18" id="KW-1185">Reference proteome</keyword>
<dbReference type="SMART" id="SM00388">
    <property type="entry name" value="HisKA"/>
    <property type="match status" value="1"/>
</dbReference>
<dbReference type="Gene3D" id="3.30.565.10">
    <property type="entry name" value="Histidine kinase-like ATPase, C-terminal domain"/>
    <property type="match status" value="1"/>
</dbReference>
<evidence type="ECO:0000256" key="4">
    <source>
        <dbReference type="ARBA" id="ARBA00022519"/>
    </source>
</evidence>
<dbReference type="Pfam" id="PF00512">
    <property type="entry name" value="HisKA"/>
    <property type="match status" value="1"/>
</dbReference>
<keyword evidence="3 14" id="KW-1003">Cell membrane</keyword>
<dbReference type="InterPro" id="IPR036097">
    <property type="entry name" value="HisK_dim/P_sf"/>
</dbReference>
<comment type="subcellular location">
    <subcellularLocation>
        <location evidence="2">Cell inner membrane</location>
        <topology evidence="2">Multi-pass membrane protein</topology>
    </subcellularLocation>
</comment>
<dbReference type="InterPro" id="IPR003594">
    <property type="entry name" value="HATPase_dom"/>
</dbReference>
<evidence type="ECO:0000256" key="3">
    <source>
        <dbReference type="ARBA" id="ARBA00022475"/>
    </source>
</evidence>
<evidence type="ECO:0000259" key="15">
    <source>
        <dbReference type="PROSITE" id="PS50109"/>
    </source>
</evidence>
<dbReference type="Proteomes" id="UP000510888">
    <property type="component" value="Chromosome 2"/>
</dbReference>
<sequence length="473" mass="52138">MLRYLPGSLRVRLTALIVFHASVAFAISGFAVYEAMMSRVEANAAEQMEDVMSALDAHLSGLKSTAEISRNPDVWKEHVHGREYMAFAIFDMTGKAVLATRGFRDYSRVLDVQTPHNPVSLSTPTTALRYLVTIVPLGVHDKAAVRVVVQYDSNEERELVRSNIETLFITEMVGILLAAISTYGVTMLGLSPLSRVVTRAEEMSINRLRQPLPKLANSGELLELGQAFNGMLARLDDAFTRLNEFSSNLAHDLRTPLTNLRAAAQFALAQSRAAPEYREVIESSLSEYERLSRMIDDMLFLARAERADLVLSIREFDAAAEAGHVVGFYESLARASNITIDIRGEGFIYADLLLYQRAVSNLLANSIAYAPRHSTIDVECREEPGAVMVLLTDRGPGVAPPHAERIFERFYRTGQARQNDISSGAGLGLAIVKSIMDLHRGSCGVKSDPAIGTTFWLRFVSQEEPTGAPSRKA</sequence>